<dbReference type="PANTHER" id="PTHR30327">
    <property type="entry name" value="UNCHARACTERIZED PROTEIN YQGE"/>
    <property type="match status" value="1"/>
</dbReference>
<accession>A0ABP0QLL2</accession>
<dbReference type="Gene3D" id="3.40.1740.10">
    <property type="entry name" value="VC0467-like"/>
    <property type="match status" value="1"/>
</dbReference>
<name>A0ABP0QLL2_9DINO</name>
<protein>
    <submittedName>
        <fullName evidence="1">UPF0301 protein BT_1078</fullName>
    </submittedName>
</protein>
<organism evidence="1 2">
    <name type="scientific">Durusdinium trenchii</name>
    <dbReference type="NCBI Taxonomy" id="1381693"/>
    <lineage>
        <taxon>Eukaryota</taxon>
        <taxon>Sar</taxon>
        <taxon>Alveolata</taxon>
        <taxon>Dinophyceae</taxon>
        <taxon>Suessiales</taxon>
        <taxon>Symbiodiniaceae</taxon>
        <taxon>Durusdinium</taxon>
    </lineage>
</organism>
<proteinExistence type="predicted"/>
<evidence type="ECO:0000313" key="1">
    <source>
        <dbReference type="EMBL" id="CAK9087911.1"/>
    </source>
</evidence>
<sequence>EMVRRLQSAATLAIHLRAAEPDWSECMDSVVSASYPAPMADPTEFFPSDRTGEKLTLTCIPPCEEPRVGDLLISHPVWSVLQTTLDNSVILIVAADSLRGVTGILLNKSDDQTLESFLTACGEDLSNIDRKFLRKRVANGGPVEEGTELDSLYWIHDSDDVPGSIKLASSILLRGNLQQVSPAASLCFFHGCAKWSWPQMAVDLERGLWIHARPCAQSLRKVCFQHLLATRDVWYAAMMATAGPSLADFPRGPAADPILKQALVAHYRAQATDIARQLFGQRSAEWERRLQAAKSCKAKS</sequence>
<dbReference type="Proteomes" id="UP001642464">
    <property type="component" value="Unassembled WGS sequence"/>
</dbReference>
<dbReference type="Pfam" id="PF02622">
    <property type="entry name" value="DUF179"/>
    <property type="match status" value="1"/>
</dbReference>
<feature type="non-terminal residue" evidence="1">
    <location>
        <position position="1"/>
    </location>
</feature>
<dbReference type="InterPro" id="IPR003774">
    <property type="entry name" value="AlgH-like"/>
</dbReference>
<evidence type="ECO:0000313" key="2">
    <source>
        <dbReference type="Proteomes" id="UP001642464"/>
    </source>
</evidence>
<reference evidence="1 2" key="1">
    <citation type="submission" date="2024-02" db="EMBL/GenBank/DDBJ databases">
        <authorList>
            <person name="Chen Y."/>
            <person name="Shah S."/>
            <person name="Dougan E. K."/>
            <person name="Thang M."/>
            <person name="Chan C."/>
        </authorList>
    </citation>
    <scope>NUCLEOTIDE SEQUENCE [LARGE SCALE GENOMIC DNA]</scope>
</reference>
<dbReference type="SUPFAM" id="SSF143456">
    <property type="entry name" value="VC0467-like"/>
    <property type="match status" value="1"/>
</dbReference>
<dbReference type="PANTHER" id="PTHR30327:SF1">
    <property type="entry name" value="UPF0301 PROTEIN YQGE"/>
    <property type="match status" value="1"/>
</dbReference>
<dbReference type="EMBL" id="CAXAMM010039638">
    <property type="protein sequence ID" value="CAK9087911.1"/>
    <property type="molecule type" value="Genomic_DNA"/>
</dbReference>
<gene>
    <name evidence="1" type="ORF">SCF082_LOCUS41543</name>
</gene>
<keyword evidence="2" id="KW-1185">Reference proteome</keyword>
<comment type="caution">
    <text evidence="1">The sequence shown here is derived from an EMBL/GenBank/DDBJ whole genome shotgun (WGS) entry which is preliminary data.</text>
</comment>